<dbReference type="InterPro" id="IPR050093">
    <property type="entry name" value="ABC_SmlMolc_Importer"/>
</dbReference>
<keyword evidence="4" id="KW-0997">Cell inner membrane</keyword>
<evidence type="ECO:0000256" key="7">
    <source>
        <dbReference type="ARBA" id="ARBA00023004"/>
    </source>
</evidence>
<dbReference type="InterPro" id="IPR003439">
    <property type="entry name" value="ABC_transporter-like_ATP-bd"/>
</dbReference>
<dbReference type="CDD" id="cd03259">
    <property type="entry name" value="ABC_Carb_Solutes_like"/>
    <property type="match status" value="1"/>
</dbReference>
<dbReference type="InterPro" id="IPR017871">
    <property type="entry name" value="ABC_transporter-like_CS"/>
</dbReference>
<keyword evidence="12" id="KW-1185">Reference proteome</keyword>
<name>A0AA86MBE5_9BURK</name>
<keyword evidence="1" id="KW-0813">Transport</keyword>
<dbReference type="GO" id="GO:0015408">
    <property type="term" value="F:ABC-type ferric iron transporter activity"/>
    <property type="evidence" value="ECO:0007669"/>
    <property type="project" value="InterPro"/>
</dbReference>
<feature type="domain" description="ABC transporter" evidence="10">
    <location>
        <begin position="15"/>
        <end position="247"/>
    </location>
</feature>
<evidence type="ECO:0000256" key="5">
    <source>
        <dbReference type="ARBA" id="ARBA00022741"/>
    </source>
</evidence>
<dbReference type="GO" id="GO:0015697">
    <property type="term" value="P:quaternary ammonium group transport"/>
    <property type="evidence" value="ECO:0007669"/>
    <property type="project" value="UniProtKB-ARBA"/>
</dbReference>
<evidence type="ECO:0000256" key="9">
    <source>
        <dbReference type="ARBA" id="ARBA00023136"/>
    </source>
</evidence>
<dbReference type="Proteomes" id="UP001329151">
    <property type="component" value="Chromosome"/>
</dbReference>
<keyword evidence="5" id="KW-0547">Nucleotide-binding</keyword>
<sequence>MGALEKMKQTPALSIRNLSILYSGSSVSAVRDVSFELAQGEIACLLGPSGCGKTTLLRAIAGFLMPNQGTIALNGESASEPGRVRSPEKRNVGVVFQDYALFPHLSVRKNIEFGLHKRSEPEKRHRSGELLALIGLETLADRYPHELSGGQQQRVALARALAPKPTLILLDEPFSNLDVELKERLTFEVREILKAENMSAILVTHDQHEAFSMADRIGVMHAGELQQWGSSYSLYHQPNSRMVADFIGQGVFLPGKKTEQGLQIELAHLRLTEDQLPLNDEFDVLIRPDDIIHDDASPMQAIVVRKAFRGADFLYTLMLESGAHVLALVPSHHNHAIGEPIGIKLELDHVITFDRL</sequence>
<accession>A0AA86MBE5</accession>
<evidence type="ECO:0000313" key="12">
    <source>
        <dbReference type="Proteomes" id="UP001329151"/>
    </source>
</evidence>
<organism evidence="11 12">
    <name type="scientific">Limnobacter thiooxidans</name>
    <dbReference type="NCBI Taxonomy" id="131080"/>
    <lineage>
        <taxon>Bacteria</taxon>
        <taxon>Pseudomonadati</taxon>
        <taxon>Pseudomonadota</taxon>
        <taxon>Betaproteobacteria</taxon>
        <taxon>Burkholderiales</taxon>
        <taxon>Burkholderiaceae</taxon>
        <taxon>Limnobacter</taxon>
    </lineage>
</organism>
<dbReference type="GO" id="GO:0005524">
    <property type="term" value="F:ATP binding"/>
    <property type="evidence" value="ECO:0007669"/>
    <property type="project" value="UniProtKB-KW"/>
</dbReference>
<dbReference type="KEGG" id="lto:RGQ30_18990"/>
<dbReference type="InterPro" id="IPR027417">
    <property type="entry name" value="P-loop_NTPase"/>
</dbReference>
<dbReference type="EMBL" id="AP028947">
    <property type="protein sequence ID" value="BET26398.1"/>
    <property type="molecule type" value="Genomic_DNA"/>
</dbReference>
<dbReference type="PROSITE" id="PS00211">
    <property type="entry name" value="ABC_TRANSPORTER_1"/>
    <property type="match status" value="1"/>
</dbReference>
<dbReference type="GO" id="GO:0016887">
    <property type="term" value="F:ATP hydrolysis activity"/>
    <property type="evidence" value="ECO:0007669"/>
    <property type="project" value="InterPro"/>
</dbReference>
<evidence type="ECO:0000313" key="11">
    <source>
        <dbReference type="EMBL" id="BET26398.1"/>
    </source>
</evidence>
<dbReference type="Pfam" id="PF00005">
    <property type="entry name" value="ABC_tran"/>
    <property type="match status" value="1"/>
</dbReference>
<gene>
    <name evidence="11" type="ORF">RGQ30_18990</name>
</gene>
<dbReference type="AlphaFoldDB" id="A0AA86MBE5"/>
<dbReference type="Gene3D" id="3.40.50.300">
    <property type="entry name" value="P-loop containing nucleotide triphosphate hydrolases"/>
    <property type="match status" value="1"/>
</dbReference>
<reference evidence="11 12" key="1">
    <citation type="submission" date="2023-10" db="EMBL/GenBank/DDBJ databases">
        <title>Complete Genome Sequence of Limnobacter thiooxidans CS-K2T, Isolated from freshwater lake sediments in Bavaria, Germany.</title>
        <authorList>
            <person name="Naruki M."/>
            <person name="Watanabe A."/>
            <person name="Warashina T."/>
            <person name="Morita T."/>
            <person name="Arakawa K."/>
        </authorList>
    </citation>
    <scope>NUCLEOTIDE SEQUENCE [LARGE SCALE GENOMIC DNA]</scope>
    <source>
        <strain evidence="11 12">CS-K2</strain>
    </source>
</reference>
<keyword evidence="7" id="KW-0408">Iron</keyword>
<dbReference type="SUPFAM" id="SSF52540">
    <property type="entry name" value="P-loop containing nucleoside triphosphate hydrolases"/>
    <property type="match status" value="1"/>
</dbReference>
<dbReference type="PANTHER" id="PTHR42781">
    <property type="entry name" value="SPERMIDINE/PUTRESCINE IMPORT ATP-BINDING PROTEIN POTA"/>
    <property type="match status" value="1"/>
</dbReference>
<dbReference type="SUPFAM" id="SSF50331">
    <property type="entry name" value="MOP-like"/>
    <property type="match status" value="1"/>
</dbReference>
<dbReference type="PROSITE" id="PS50893">
    <property type="entry name" value="ABC_TRANSPORTER_2"/>
    <property type="match status" value="1"/>
</dbReference>
<dbReference type="InterPro" id="IPR015853">
    <property type="entry name" value="ABC_transpr_FbpC"/>
</dbReference>
<evidence type="ECO:0000256" key="2">
    <source>
        <dbReference type="ARBA" id="ARBA00022475"/>
    </source>
</evidence>
<evidence type="ECO:0000256" key="4">
    <source>
        <dbReference type="ARBA" id="ARBA00022519"/>
    </source>
</evidence>
<dbReference type="FunFam" id="3.40.50.300:FF:000425">
    <property type="entry name" value="Probable ABC transporter, ATP-binding subunit"/>
    <property type="match status" value="1"/>
</dbReference>
<keyword evidence="6 11" id="KW-0067">ATP-binding</keyword>
<evidence type="ECO:0000256" key="8">
    <source>
        <dbReference type="ARBA" id="ARBA00023065"/>
    </source>
</evidence>
<dbReference type="PANTHER" id="PTHR42781:SF4">
    <property type="entry name" value="SPERMIDINE_PUTRESCINE IMPORT ATP-BINDING PROTEIN POTA"/>
    <property type="match status" value="1"/>
</dbReference>
<proteinExistence type="predicted"/>
<dbReference type="GO" id="GO:0043190">
    <property type="term" value="C:ATP-binding cassette (ABC) transporter complex"/>
    <property type="evidence" value="ECO:0007669"/>
    <property type="project" value="InterPro"/>
</dbReference>
<keyword evidence="9" id="KW-0472">Membrane</keyword>
<evidence type="ECO:0000259" key="10">
    <source>
        <dbReference type="PROSITE" id="PS50893"/>
    </source>
</evidence>
<protein>
    <submittedName>
        <fullName evidence="11">ABC transporter ATP-binding protein</fullName>
    </submittedName>
</protein>
<dbReference type="InterPro" id="IPR013611">
    <property type="entry name" value="Transp-assoc_OB_typ2"/>
</dbReference>
<dbReference type="InterPro" id="IPR008995">
    <property type="entry name" value="Mo/tungstate-bd_C_term_dom"/>
</dbReference>
<dbReference type="SMART" id="SM00382">
    <property type="entry name" value="AAA"/>
    <property type="match status" value="1"/>
</dbReference>
<keyword evidence="3" id="KW-0410">Iron transport</keyword>
<keyword evidence="2" id="KW-1003">Cell membrane</keyword>
<evidence type="ECO:0000256" key="1">
    <source>
        <dbReference type="ARBA" id="ARBA00022448"/>
    </source>
</evidence>
<evidence type="ECO:0000256" key="3">
    <source>
        <dbReference type="ARBA" id="ARBA00022496"/>
    </source>
</evidence>
<dbReference type="InterPro" id="IPR003593">
    <property type="entry name" value="AAA+_ATPase"/>
</dbReference>
<keyword evidence="8" id="KW-0406">Ion transport</keyword>
<dbReference type="Pfam" id="PF08402">
    <property type="entry name" value="TOBE_2"/>
    <property type="match status" value="1"/>
</dbReference>
<evidence type="ECO:0000256" key="6">
    <source>
        <dbReference type="ARBA" id="ARBA00022840"/>
    </source>
</evidence>